<reference evidence="1 2" key="1">
    <citation type="journal article" date="2013" name="Int. J. Syst. Evol. Microbiol.">
        <title>Aquimarina gracilis sp. nov., isolated from the gut microflora of a mussel, Mytilus coruscus, and emended description of Aquimarina spongiae.</title>
        <authorList>
            <person name="Park S.C."/>
            <person name="Choe H.N."/>
            <person name="Baik K.S."/>
            <person name="Seong C.N."/>
        </authorList>
    </citation>
    <scope>NUCLEOTIDE SEQUENCE [LARGE SCALE GENOMIC DNA]</scope>
    <source>
        <strain evidence="1 2">PSC32</strain>
    </source>
</reference>
<comment type="caution">
    <text evidence="1">The sequence shown here is derived from an EMBL/GenBank/DDBJ whole genome shotgun (WGS) entry which is preliminary data.</text>
</comment>
<gene>
    <name evidence="1" type="ORF">U6A24_12610</name>
</gene>
<keyword evidence="2" id="KW-1185">Reference proteome</keyword>
<accession>A0ABU5ZWS6</accession>
<evidence type="ECO:0000313" key="1">
    <source>
        <dbReference type="EMBL" id="MEB3346311.1"/>
    </source>
</evidence>
<protein>
    <submittedName>
        <fullName evidence="1">Uncharacterized protein</fullName>
    </submittedName>
</protein>
<evidence type="ECO:0000313" key="2">
    <source>
        <dbReference type="Proteomes" id="UP001327027"/>
    </source>
</evidence>
<proteinExistence type="predicted"/>
<sequence length="71" mass="7668">MLLLGKTAYRLPSVEGSGGKTPIEIDLGSIQIAGETPTKDELAIAINSRGVILEPNQLPVFKVKYSKRQDT</sequence>
<name>A0ABU5ZWS6_9FLAO</name>
<dbReference type="Proteomes" id="UP001327027">
    <property type="component" value="Unassembled WGS sequence"/>
</dbReference>
<organism evidence="1 2">
    <name type="scientific">Aquimarina gracilis</name>
    <dbReference type="NCBI Taxonomy" id="874422"/>
    <lineage>
        <taxon>Bacteria</taxon>
        <taxon>Pseudomonadati</taxon>
        <taxon>Bacteroidota</taxon>
        <taxon>Flavobacteriia</taxon>
        <taxon>Flavobacteriales</taxon>
        <taxon>Flavobacteriaceae</taxon>
        <taxon>Aquimarina</taxon>
    </lineage>
</organism>
<dbReference type="EMBL" id="JAYKLX010000005">
    <property type="protein sequence ID" value="MEB3346311.1"/>
    <property type="molecule type" value="Genomic_DNA"/>
</dbReference>
<dbReference type="RefSeq" id="WP_324180335.1">
    <property type="nucleotide sequence ID" value="NZ_BAABAW010000024.1"/>
</dbReference>